<dbReference type="GO" id="GO:0030288">
    <property type="term" value="C:outer membrane-bounded periplasmic space"/>
    <property type="evidence" value="ECO:0007669"/>
    <property type="project" value="TreeGrafter"/>
</dbReference>
<sequence>MRFLARWVSWLVLLTTLLALPARAEMVLHRGNGSEPETLDPHKSTGEGESWIEMDLFEGLVTADPLGRIIPGAALNWTVSDDRLTYLFTLRPNGKWSDGTRVTASDFVFSWRRLVSPATRSRYAFFLWPVKNAEAISKGEMPPTALGVEAVDDLTLRVTLEAPTAYFIASLQHHSTYALSQANVKRFGEDFLKPGNLVSNGAFMLAEAVPQGHVKLVRNPHFHAAAEVALDAVYFYPTENREAELKRFRAGELDVTYDLPDGQIAWVRQNMPAELRLAPFFSTYWFNFNLRNEPWSSNPDLRAALSLAIDRQLIVDKITQAGEVPAFSITPPGTDNYVAPVPDWARWTQAQRDAKARELLAKAGYGPGGKVLEVEIRYNTSENHRKIAIAIDSMWRQKLGVRTRLVNQEWKVLLQARAEGKFQDLVRGGWIGDYNDAYSFLSLFVSDVKGQNHSGYSNPDYDRLIRAAASETDPSARRQLMQRAEIMLLADHPVIPLYTYVSTHMVSTRVSGWQDNIRNLHLSRYLSVVR</sequence>
<evidence type="ECO:0000313" key="7">
    <source>
        <dbReference type="Proteomes" id="UP000216998"/>
    </source>
</evidence>
<keyword evidence="3" id="KW-0813">Transport</keyword>
<keyword evidence="7" id="KW-1185">Reference proteome</keyword>
<dbReference type="GO" id="GO:1904680">
    <property type="term" value="F:peptide transmembrane transporter activity"/>
    <property type="evidence" value="ECO:0007669"/>
    <property type="project" value="TreeGrafter"/>
</dbReference>
<gene>
    <name evidence="6" type="ORF">CHU95_03045</name>
</gene>
<dbReference type="InterPro" id="IPR039424">
    <property type="entry name" value="SBP_5"/>
</dbReference>
<evidence type="ECO:0000256" key="4">
    <source>
        <dbReference type="ARBA" id="ARBA00022729"/>
    </source>
</evidence>
<comment type="caution">
    <text evidence="6">The sequence shown here is derived from an EMBL/GenBank/DDBJ whole genome shotgun (WGS) entry which is preliminary data.</text>
</comment>
<protein>
    <submittedName>
        <fullName evidence="6">Peptide ABC transporter substrate-binding protein</fullName>
    </submittedName>
</protein>
<evidence type="ECO:0000256" key="2">
    <source>
        <dbReference type="ARBA" id="ARBA00005695"/>
    </source>
</evidence>
<dbReference type="GO" id="GO:0015833">
    <property type="term" value="P:peptide transport"/>
    <property type="evidence" value="ECO:0007669"/>
    <property type="project" value="TreeGrafter"/>
</dbReference>
<dbReference type="RefSeq" id="WP_094453616.1">
    <property type="nucleotide sequence ID" value="NZ_NOXU01000019.1"/>
</dbReference>
<dbReference type="PANTHER" id="PTHR30290">
    <property type="entry name" value="PERIPLASMIC BINDING COMPONENT OF ABC TRANSPORTER"/>
    <property type="match status" value="1"/>
</dbReference>
<dbReference type="Gene3D" id="3.90.76.10">
    <property type="entry name" value="Dipeptide-binding Protein, Domain 1"/>
    <property type="match status" value="1"/>
</dbReference>
<dbReference type="SUPFAM" id="SSF53850">
    <property type="entry name" value="Periplasmic binding protein-like II"/>
    <property type="match status" value="1"/>
</dbReference>
<dbReference type="Pfam" id="PF00496">
    <property type="entry name" value="SBP_bac_5"/>
    <property type="match status" value="1"/>
</dbReference>
<dbReference type="OrthoDB" id="9803988at2"/>
<dbReference type="FunFam" id="3.90.76.10:FF:000001">
    <property type="entry name" value="Oligopeptide ABC transporter substrate-binding protein"/>
    <property type="match status" value="1"/>
</dbReference>
<dbReference type="Gene3D" id="3.10.105.10">
    <property type="entry name" value="Dipeptide-binding Protein, Domain 3"/>
    <property type="match status" value="1"/>
</dbReference>
<keyword evidence="4" id="KW-0732">Signal</keyword>
<comment type="subcellular location">
    <subcellularLocation>
        <location evidence="1">Periplasm</location>
    </subcellularLocation>
</comment>
<dbReference type="Proteomes" id="UP000216998">
    <property type="component" value="Unassembled WGS sequence"/>
</dbReference>
<dbReference type="FunFam" id="3.10.105.10:FF:000001">
    <property type="entry name" value="Oligopeptide ABC transporter, oligopeptide-binding protein"/>
    <property type="match status" value="1"/>
</dbReference>
<accession>A0A255Z682</accession>
<dbReference type="AlphaFoldDB" id="A0A255Z682"/>
<reference evidence="6 7" key="1">
    <citation type="submission" date="2017-07" db="EMBL/GenBank/DDBJ databases">
        <title>Niveispirillum cyanobacteriorum sp. nov., isolated from cyanobacterial aggregates in a eutrophic lake.</title>
        <authorList>
            <person name="Cai H."/>
        </authorList>
    </citation>
    <scope>NUCLEOTIDE SEQUENCE [LARGE SCALE GENOMIC DNA]</scope>
    <source>
        <strain evidence="7">TH1-14</strain>
    </source>
</reference>
<dbReference type="PIRSF" id="PIRSF002741">
    <property type="entry name" value="MppA"/>
    <property type="match status" value="1"/>
</dbReference>
<proteinExistence type="inferred from homology"/>
<organism evidence="6 7">
    <name type="scientific">Niveispirillum lacus</name>
    <dbReference type="NCBI Taxonomy" id="1981099"/>
    <lineage>
        <taxon>Bacteria</taxon>
        <taxon>Pseudomonadati</taxon>
        <taxon>Pseudomonadota</taxon>
        <taxon>Alphaproteobacteria</taxon>
        <taxon>Rhodospirillales</taxon>
        <taxon>Azospirillaceae</taxon>
        <taxon>Niveispirillum</taxon>
    </lineage>
</organism>
<dbReference type="GO" id="GO:0043190">
    <property type="term" value="C:ATP-binding cassette (ABC) transporter complex"/>
    <property type="evidence" value="ECO:0007669"/>
    <property type="project" value="InterPro"/>
</dbReference>
<dbReference type="CDD" id="cd08504">
    <property type="entry name" value="PBP2_OppA"/>
    <property type="match status" value="1"/>
</dbReference>
<dbReference type="InterPro" id="IPR000914">
    <property type="entry name" value="SBP_5_dom"/>
</dbReference>
<feature type="domain" description="Solute-binding protein family 5" evidence="5">
    <location>
        <begin position="69"/>
        <end position="450"/>
    </location>
</feature>
<evidence type="ECO:0000259" key="5">
    <source>
        <dbReference type="Pfam" id="PF00496"/>
    </source>
</evidence>
<dbReference type="PANTHER" id="PTHR30290:SF10">
    <property type="entry name" value="PERIPLASMIC OLIGOPEPTIDE-BINDING PROTEIN-RELATED"/>
    <property type="match status" value="1"/>
</dbReference>
<dbReference type="EMBL" id="NOXU01000019">
    <property type="protein sequence ID" value="OYQ36978.1"/>
    <property type="molecule type" value="Genomic_DNA"/>
</dbReference>
<dbReference type="Gene3D" id="3.40.190.10">
    <property type="entry name" value="Periplasmic binding protein-like II"/>
    <property type="match status" value="1"/>
</dbReference>
<dbReference type="InterPro" id="IPR030678">
    <property type="entry name" value="Peptide/Ni-bd"/>
</dbReference>
<evidence type="ECO:0000256" key="3">
    <source>
        <dbReference type="ARBA" id="ARBA00022448"/>
    </source>
</evidence>
<comment type="similarity">
    <text evidence="2">Belongs to the bacterial solute-binding protein 5 family.</text>
</comment>
<name>A0A255Z682_9PROT</name>
<evidence type="ECO:0000313" key="6">
    <source>
        <dbReference type="EMBL" id="OYQ36978.1"/>
    </source>
</evidence>
<evidence type="ECO:0000256" key="1">
    <source>
        <dbReference type="ARBA" id="ARBA00004418"/>
    </source>
</evidence>